<organism evidence="1">
    <name type="scientific">Fagus sylvatica</name>
    <name type="common">Beechnut</name>
    <dbReference type="NCBI Taxonomy" id="28930"/>
    <lineage>
        <taxon>Eukaryota</taxon>
        <taxon>Viridiplantae</taxon>
        <taxon>Streptophyta</taxon>
        <taxon>Embryophyta</taxon>
        <taxon>Tracheophyta</taxon>
        <taxon>Spermatophyta</taxon>
        <taxon>Magnoliopsida</taxon>
        <taxon>eudicotyledons</taxon>
        <taxon>Gunneridae</taxon>
        <taxon>Pentapetalae</taxon>
        <taxon>rosids</taxon>
        <taxon>fabids</taxon>
        <taxon>Fagales</taxon>
        <taxon>Fagaceae</taxon>
        <taxon>Fagus</taxon>
    </lineage>
</organism>
<sequence>MSHINGMLHCDVLFTRSVQDWELESISSFMDLLYSIPMQGKEEDKISWCSPVSKAFTVKSCYRYLSSPSPGTFPWKCVWKSKIGAVYVGRVGRVPTIFFYIQSEQNNARNPNRRKEEEGQRGGDTLGREYWKRRRAASSLAVAVVVDPCESLHLVAVDYTDVDVDVAGAGAVDAAVVVDDVVAVAVAVAGAGAVAAVGAVGDHRTSSLR</sequence>
<proteinExistence type="predicted"/>
<protein>
    <submittedName>
        <fullName evidence="1">Uncharacterized protein</fullName>
    </submittedName>
</protein>
<accession>A0A2N9HEF1</accession>
<dbReference type="AlphaFoldDB" id="A0A2N9HEF1"/>
<evidence type="ECO:0000313" key="1">
    <source>
        <dbReference type="EMBL" id="SPD09944.1"/>
    </source>
</evidence>
<name>A0A2N9HEF1_FAGSY</name>
<reference evidence="1" key="1">
    <citation type="submission" date="2018-02" db="EMBL/GenBank/DDBJ databases">
        <authorList>
            <person name="Cohen D.B."/>
            <person name="Kent A.D."/>
        </authorList>
    </citation>
    <scope>NUCLEOTIDE SEQUENCE</scope>
</reference>
<dbReference type="EMBL" id="OIVN01003268">
    <property type="protein sequence ID" value="SPD09944.1"/>
    <property type="molecule type" value="Genomic_DNA"/>
</dbReference>
<gene>
    <name evidence="1" type="ORF">FSB_LOCUS37826</name>
</gene>